<sequence>MSMMIGFFIFVFGVIFLCGRFSHFLSVLLVFELLTFGAFCWSSTCFVFSFNLVGCYFCLVFLVLSVVEAVMGLSLLVSSSRGLSRVAVKSFSFMGV</sequence>
<accession>W1I7W0</accession>
<evidence type="ECO:0000256" key="2">
    <source>
        <dbReference type="ARBA" id="ARBA00010519"/>
    </source>
</evidence>
<evidence type="ECO:0000256" key="7">
    <source>
        <dbReference type="ARBA" id="ARBA00023027"/>
    </source>
</evidence>
<evidence type="ECO:0000256" key="5">
    <source>
        <dbReference type="ARBA" id="ARBA00022967"/>
    </source>
</evidence>
<evidence type="ECO:0000256" key="4">
    <source>
        <dbReference type="ARBA" id="ARBA00022692"/>
    </source>
</evidence>
<protein>
    <recommendedName>
        <fullName evidence="3">NADH-ubiquinone oxidoreductase chain 4L</fullName>
    </recommendedName>
    <alternativeName>
        <fullName evidence="9">NADH dehydrogenase subunit 4L</fullName>
    </alternativeName>
</protein>
<keyword evidence="4 10" id="KW-0812">Transmembrane</keyword>
<name>W1I7W0_9BIVA</name>
<keyword evidence="11" id="KW-0496">Mitochondrion</keyword>
<dbReference type="Gene3D" id="1.10.287.3510">
    <property type="match status" value="1"/>
</dbReference>
<comment type="similarity">
    <text evidence="2">Belongs to the complex I subunit 4L family.</text>
</comment>
<gene>
    <name evidence="11" type="primary">nad4l</name>
</gene>
<keyword evidence="7" id="KW-0520">NAD</keyword>
<keyword evidence="5" id="KW-1278">Translocase</keyword>
<evidence type="ECO:0000256" key="3">
    <source>
        <dbReference type="ARBA" id="ARBA00016612"/>
    </source>
</evidence>
<evidence type="ECO:0000313" key="11">
    <source>
        <dbReference type="EMBL" id="CDL72592.1"/>
    </source>
</evidence>
<organism evidence="11">
    <name type="scientific">Lutraria rhynchaena</name>
    <dbReference type="NCBI Taxonomy" id="1380851"/>
    <lineage>
        <taxon>Eukaryota</taxon>
        <taxon>Metazoa</taxon>
        <taxon>Spiralia</taxon>
        <taxon>Lophotrochozoa</taxon>
        <taxon>Mollusca</taxon>
        <taxon>Bivalvia</taxon>
        <taxon>Autobranchia</taxon>
        <taxon>Heteroconchia</taxon>
        <taxon>Euheterodonta</taxon>
        <taxon>Imparidentia</taxon>
        <taxon>Neoheterodontei</taxon>
        <taxon>Venerida</taxon>
        <taxon>Mactroidea</taxon>
        <taxon>Mactridae</taxon>
        <taxon>Lutraria</taxon>
    </lineage>
</organism>
<reference evidence="11" key="1">
    <citation type="submission" date="2013-12" db="EMBL/GenBank/DDBJ databases">
        <authorList>
            <person name="Gan H."/>
        </authorList>
    </citation>
    <scope>NUCLEOTIDE SEQUENCE</scope>
    <source>
        <strain evidence="11">VD8</strain>
    </source>
</reference>
<dbReference type="AlphaFoldDB" id="W1I7W0"/>
<keyword evidence="8 10" id="KW-0472">Membrane</keyword>
<evidence type="ECO:0000256" key="10">
    <source>
        <dbReference type="SAM" id="Phobius"/>
    </source>
</evidence>
<evidence type="ECO:0000256" key="9">
    <source>
        <dbReference type="ARBA" id="ARBA00031586"/>
    </source>
</evidence>
<feature type="transmembrane region" description="Helical" evidence="10">
    <location>
        <begin position="7"/>
        <end position="31"/>
    </location>
</feature>
<geneLocation type="mitochondrion" evidence="11"/>
<dbReference type="InterPro" id="IPR039428">
    <property type="entry name" value="NUOK/Mnh_C1-like"/>
</dbReference>
<comment type="subcellular location">
    <subcellularLocation>
        <location evidence="1">Membrane</location>
        <topology evidence="1">Multi-pass membrane protein</topology>
    </subcellularLocation>
</comment>
<evidence type="ECO:0000256" key="6">
    <source>
        <dbReference type="ARBA" id="ARBA00022989"/>
    </source>
</evidence>
<feature type="transmembrane region" description="Helical" evidence="10">
    <location>
        <begin position="51"/>
        <end position="77"/>
    </location>
</feature>
<evidence type="ECO:0000256" key="8">
    <source>
        <dbReference type="ARBA" id="ARBA00023136"/>
    </source>
</evidence>
<dbReference type="EMBL" id="HG799089">
    <property type="protein sequence ID" value="CDL72592.1"/>
    <property type="molecule type" value="Genomic_DNA"/>
</dbReference>
<dbReference type="GO" id="GO:0016020">
    <property type="term" value="C:membrane"/>
    <property type="evidence" value="ECO:0007669"/>
    <property type="project" value="UniProtKB-SubCell"/>
</dbReference>
<evidence type="ECO:0000256" key="1">
    <source>
        <dbReference type="ARBA" id="ARBA00004141"/>
    </source>
</evidence>
<reference evidence="11" key="2">
    <citation type="journal article" date="2014" name="Mitochondrial DNA">
        <title>The complete mitogenome of the marine bivalve Lutraria rhynchaena Jonas 1844 (Heterodonta: Bivalvia: Mactridae).</title>
        <authorList>
            <person name="Gan H.M."/>
            <person name="Tan M.H."/>
            <person name="Thai B.T."/>
            <person name="Austin C.M."/>
        </authorList>
    </citation>
    <scope>NUCLEOTIDE SEQUENCE</scope>
    <source>
        <strain evidence="11">VD8</strain>
    </source>
</reference>
<keyword evidence="6 10" id="KW-1133">Transmembrane helix</keyword>
<proteinExistence type="inferred from homology"/>
<dbReference type="Pfam" id="PF00420">
    <property type="entry name" value="Oxidored_q2"/>
    <property type="match status" value="1"/>
</dbReference>